<gene>
    <name evidence="3" type="ORF">PENSUB_3758</name>
</gene>
<dbReference type="SUPFAM" id="SSF54909">
    <property type="entry name" value="Dimeric alpha+beta barrel"/>
    <property type="match status" value="1"/>
</dbReference>
<dbReference type="Gene3D" id="3.30.70.100">
    <property type="match status" value="1"/>
</dbReference>
<dbReference type="Proteomes" id="UP000186955">
    <property type="component" value="Unassembled WGS sequence"/>
</dbReference>
<evidence type="ECO:0000313" key="3">
    <source>
        <dbReference type="EMBL" id="OKP10938.1"/>
    </source>
</evidence>
<dbReference type="Pfam" id="PF07110">
    <property type="entry name" value="EthD"/>
    <property type="match status" value="1"/>
</dbReference>
<name>A0A1Q5UEN2_9EURO</name>
<reference evidence="3 4" key="1">
    <citation type="submission" date="2016-10" db="EMBL/GenBank/DDBJ databases">
        <title>Genome sequence of the ascomycete fungus Penicillium subrubescens.</title>
        <authorList>
            <person name="De Vries R.P."/>
            <person name="Peng M."/>
            <person name="Dilokpimol A."/>
            <person name="Hilden K."/>
            <person name="Makela M.R."/>
            <person name="Grigoriev I."/>
            <person name="Riley R."/>
            <person name="Granchi Z."/>
        </authorList>
    </citation>
    <scope>NUCLEOTIDE SEQUENCE [LARGE SCALE GENOMIC DNA]</scope>
    <source>
        <strain evidence="3 4">CBS 132785</strain>
    </source>
</reference>
<proteinExistence type="inferred from homology"/>
<dbReference type="STRING" id="1316194.A0A1Q5UEN2"/>
<dbReference type="AlphaFoldDB" id="A0A1Q5UEN2"/>
<comment type="caution">
    <text evidence="3">The sequence shown here is derived from an EMBL/GenBank/DDBJ whole genome shotgun (WGS) entry which is preliminary data.</text>
</comment>
<comment type="similarity">
    <text evidence="1">Belongs to the tpcK family.</text>
</comment>
<evidence type="ECO:0000313" key="4">
    <source>
        <dbReference type="Proteomes" id="UP000186955"/>
    </source>
</evidence>
<evidence type="ECO:0000256" key="1">
    <source>
        <dbReference type="ARBA" id="ARBA00005986"/>
    </source>
</evidence>
<sequence length="135" mass="15815">MAESCQLFCLNILSYRKSGISQEIYHDYMVNTHAALVGKLLEKYGVVRWTMNHPTDTSRQLAKKIYDEQFANYADYDCIVQIVFPEVDCFVRMKEDPYYKEFIKPDHDKFADTARSKIIIGLFEEIIDNGKLIRS</sequence>
<dbReference type="InterPro" id="IPR009799">
    <property type="entry name" value="EthD_dom"/>
</dbReference>
<dbReference type="EMBL" id="MNBE01000310">
    <property type="protein sequence ID" value="OKP10938.1"/>
    <property type="molecule type" value="Genomic_DNA"/>
</dbReference>
<dbReference type="InterPro" id="IPR011008">
    <property type="entry name" value="Dimeric_a/b-barrel"/>
</dbReference>
<keyword evidence="4" id="KW-1185">Reference proteome</keyword>
<protein>
    <recommendedName>
        <fullName evidence="2">EthD domain-containing protein</fullName>
    </recommendedName>
</protein>
<accession>A0A1Q5UEN2</accession>
<organism evidence="3 4">
    <name type="scientific">Penicillium subrubescens</name>
    <dbReference type="NCBI Taxonomy" id="1316194"/>
    <lineage>
        <taxon>Eukaryota</taxon>
        <taxon>Fungi</taxon>
        <taxon>Dikarya</taxon>
        <taxon>Ascomycota</taxon>
        <taxon>Pezizomycotina</taxon>
        <taxon>Eurotiomycetes</taxon>
        <taxon>Eurotiomycetidae</taxon>
        <taxon>Eurotiales</taxon>
        <taxon>Aspergillaceae</taxon>
        <taxon>Penicillium</taxon>
    </lineage>
</organism>
<evidence type="ECO:0000259" key="2">
    <source>
        <dbReference type="Pfam" id="PF07110"/>
    </source>
</evidence>
<dbReference type="GO" id="GO:0016491">
    <property type="term" value="F:oxidoreductase activity"/>
    <property type="evidence" value="ECO:0007669"/>
    <property type="project" value="InterPro"/>
</dbReference>
<feature type="domain" description="EthD" evidence="2">
    <location>
        <begin position="17"/>
        <end position="113"/>
    </location>
</feature>